<dbReference type="EMBL" id="QNBD01000252">
    <property type="protein sequence ID" value="RKX68651.1"/>
    <property type="molecule type" value="Genomic_DNA"/>
</dbReference>
<gene>
    <name evidence="2" type="ORF">DRP43_05285</name>
</gene>
<evidence type="ECO:0000313" key="2">
    <source>
        <dbReference type="EMBL" id="RKX68651.1"/>
    </source>
</evidence>
<accession>A0A660SF60</accession>
<sequence>MNKIEYIIVISLLQQQMEFIPILIFVIKIIKNIFSIINFYFCIPAHCQAGLLIPAGSRKTLLHGVNIGG</sequence>
<keyword evidence="1" id="KW-1133">Transmembrane helix</keyword>
<evidence type="ECO:0000256" key="1">
    <source>
        <dbReference type="SAM" id="Phobius"/>
    </source>
</evidence>
<feature type="transmembrane region" description="Helical" evidence="1">
    <location>
        <begin position="20"/>
        <end position="41"/>
    </location>
</feature>
<organism evidence="2 3">
    <name type="scientific">candidate division TA06 bacterium</name>
    <dbReference type="NCBI Taxonomy" id="2250710"/>
    <lineage>
        <taxon>Bacteria</taxon>
        <taxon>Bacteria division TA06</taxon>
    </lineage>
</organism>
<dbReference type="AlphaFoldDB" id="A0A660SF60"/>
<keyword evidence="1" id="KW-0812">Transmembrane</keyword>
<dbReference type="Proteomes" id="UP000271125">
    <property type="component" value="Unassembled WGS sequence"/>
</dbReference>
<protein>
    <submittedName>
        <fullName evidence="2">Uncharacterized protein</fullName>
    </submittedName>
</protein>
<name>A0A660SF60_UNCT6</name>
<proteinExistence type="predicted"/>
<reference evidence="2 3" key="1">
    <citation type="submission" date="2018-06" db="EMBL/GenBank/DDBJ databases">
        <title>Extensive metabolic versatility and redundancy in microbially diverse, dynamic hydrothermal sediments.</title>
        <authorList>
            <person name="Dombrowski N."/>
            <person name="Teske A."/>
            <person name="Baker B.J."/>
        </authorList>
    </citation>
    <scope>NUCLEOTIDE SEQUENCE [LARGE SCALE GENOMIC DNA]</scope>
    <source>
        <strain evidence="2">B10_G13</strain>
    </source>
</reference>
<keyword evidence="1" id="KW-0472">Membrane</keyword>
<evidence type="ECO:0000313" key="3">
    <source>
        <dbReference type="Proteomes" id="UP000271125"/>
    </source>
</evidence>
<comment type="caution">
    <text evidence="2">The sequence shown here is derived from an EMBL/GenBank/DDBJ whole genome shotgun (WGS) entry which is preliminary data.</text>
</comment>